<dbReference type="PANTHER" id="PTHR36681:SF3">
    <property type="entry name" value="NUCLEAR GTPASE, GERMINAL CENTER-ASSOCIATED, TANDEM DUPLICATE 3"/>
    <property type="match status" value="1"/>
</dbReference>
<feature type="domain" description="DUF7605" evidence="3">
    <location>
        <begin position="706"/>
        <end position="878"/>
    </location>
</feature>
<accession>A0A1E1MHB3</accession>
<keyword evidence="1" id="KW-0175">Coiled coil</keyword>
<protein>
    <recommendedName>
        <fullName evidence="6">Nuclear GTPase SLIP-GC</fullName>
    </recommendedName>
</protein>
<dbReference type="EMBL" id="FJVC01000335">
    <property type="protein sequence ID" value="CZT48437.1"/>
    <property type="molecule type" value="Genomic_DNA"/>
</dbReference>
<evidence type="ECO:0000313" key="4">
    <source>
        <dbReference type="EMBL" id="CZT48437.1"/>
    </source>
</evidence>
<name>A0A1E1MHB3_RHYSE</name>
<dbReference type="Proteomes" id="UP000177625">
    <property type="component" value="Unassembled WGS sequence"/>
</dbReference>
<gene>
    <name evidence="4" type="ORF">RSE6_09126</name>
</gene>
<dbReference type="Pfam" id="PF00350">
    <property type="entry name" value="Dynamin_N"/>
    <property type="match status" value="1"/>
</dbReference>
<evidence type="ECO:0000259" key="3">
    <source>
        <dbReference type="Pfam" id="PF24564"/>
    </source>
</evidence>
<feature type="coiled-coil region" evidence="1">
    <location>
        <begin position="406"/>
        <end position="457"/>
    </location>
</feature>
<dbReference type="InterPro" id="IPR056024">
    <property type="entry name" value="DUF7605"/>
</dbReference>
<proteinExistence type="predicted"/>
<evidence type="ECO:0000259" key="2">
    <source>
        <dbReference type="Pfam" id="PF00350"/>
    </source>
</evidence>
<reference evidence="5" key="1">
    <citation type="submission" date="2016-03" db="EMBL/GenBank/DDBJ databases">
        <authorList>
            <person name="Guldener U."/>
        </authorList>
    </citation>
    <scope>NUCLEOTIDE SEQUENCE [LARGE SCALE GENOMIC DNA]</scope>
</reference>
<dbReference type="InterPro" id="IPR045063">
    <property type="entry name" value="Dynamin_N"/>
</dbReference>
<dbReference type="PANTHER" id="PTHR36681">
    <property type="entry name" value="NUCLEAR GTPASE, GERMINAL CENTER-ASSOCIATED, TANDEM DUPLICATE 3"/>
    <property type="match status" value="1"/>
</dbReference>
<dbReference type="Pfam" id="PF24564">
    <property type="entry name" value="DUF7605"/>
    <property type="match status" value="1"/>
</dbReference>
<organism evidence="4 5">
    <name type="scientific">Rhynchosporium secalis</name>
    <name type="common">Barley scald fungus</name>
    <dbReference type="NCBI Taxonomy" id="38038"/>
    <lineage>
        <taxon>Eukaryota</taxon>
        <taxon>Fungi</taxon>
        <taxon>Dikarya</taxon>
        <taxon>Ascomycota</taxon>
        <taxon>Pezizomycotina</taxon>
        <taxon>Leotiomycetes</taxon>
        <taxon>Helotiales</taxon>
        <taxon>Ploettnerulaceae</taxon>
        <taxon>Rhynchosporium</taxon>
    </lineage>
</organism>
<dbReference type="InterPro" id="IPR027417">
    <property type="entry name" value="P-loop_NTPase"/>
</dbReference>
<evidence type="ECO:0008006" key="6">
    <source>
        <dbReference type="Google" id="ProtNLM"/>
    </source>
</evidence>
<evidence type="ECO:0000256" key="1">
    <source>
        <dbReference type="SAM" id="Coils"/>
    </source>
</evidence>
<evidence type="ECO:0000313" key="5">
    <source>
        <dbReference type="Proteomes" id="UP000177625"/>
    </source>
</evidence>
<keyword evidence="5" id="KW-1185">Reference proteome</keyword>
<feature type="domain" description="Dynamin N-terminal" evidence="2">
    <location>
        <begin position="122"/>
        <end position="385"/>
    </location>
</feature>
<dbReference type="Gene3D" id="3.40.50.300">
    <property type="entry name" value="P-loop containing nucleotide triphosphate hydrolases"/>
    <property type="match status" value="1"/>
</dbReference>
<dbReference type="AlphaFoldDB" id="A0A1E1MHB3"/>
<dbReference type="SUPFAM" id="SSF52540">
    <property type="entry name" value="P-loop containing nucleoside triphosphate hydrolases"/>
    <property type="match status" value="1"/>
</dbReference>
<sequence length="1003" mass="113379">MTDLPTPHEVDMGEPPAEIKLEPNSASIMHEEPDKIFCAQPLQKIAPEISQPETTVPLWKNSPEQDRKRKVLINEEAAEHAYRYFIAVKKILKDFSHIQSSQSRLKDIDGILTRKKECKVRIGFLGGTGSGKSSLINALLKEAILPRSDEAASTAVAVEVSYNTSDNPQQMYRAYIEGISEAEFVQEIDELFADKLVWDQGGGLEAGEVDFEMHARMNATFTKVKCLFPKLQVLEDLKKTSANELLVHPEVKRLLDAKYHIKSPNSKDFADRIQGYIEANSQHKDASQKISVWPLVKLVRIYTKAAILKPGIILVDLPGNLDTSAARVAVAEEYRKNLTISVIVAPAVRASNDKSAHDLLSSAERRTMQLDGLYKSDSLFFVVTKIDDLQNFKKYVKDHPNMEQSIVDLVNNLECMASQIDDLEREHKEKLKPRGKLQDLSRKYKEAHQTLAQQVEKILDALSSSGMKRKRIEDCQDSDFSAATTQQKKSLADLRKLHTLMGKNSADIFSNGNELFSIQESRKQIEEDKLITECNIRAACIQNRNQVHRTAIQAEYDAGRAMMGKKSSWKELSIFSVSSDVFACLHEDQDKDYAMRRGFFNKADTGIPGLRNALIATTWETRERNALTFNEDAECSLARMKLWVSDNSADFKMSRDEREHVESRLNILVEDLEAKFSKLRIETSKETRRLIETGIITKLFGFSKVASQQAKEIVTNWALLPWNNHRATNKRRGVWKSGSTIIDWNLDLAGNYLDLLVESWTKTIHSRINNLQKSYERKVEAIVVDFCQILLNSAKEFDPAINEAICLLKENILHLSTTLQNSGADNFADVISASKDSHRLVQPRVLSAWEDVYDMCGAEKGAGVWNRNRRAHQDHVMNAGGQPMYKGCGFAIKNELRPACDEMSDKFDHSFSEAVNLVKEDLRIMLERHTVDINSSVESLASTEHDKRLLQQALAPIFADLERAWGMEPLPEVVEEDEVAREVEDVADNQNTETLDLDALLAD</sequence>